<dbReference type="GO" id="GO:0003874">
    <property type="term" value="F:6-pyruvoyltetrahydropterin synthase activity"/>
    <property type="evidence" value="ECO:0007669"/>
    <property type="project" value="InterPro"/>
</dbReference>
<comment type="similarity">
    <text evidence="8">Belongs to the LTN1 family.</text>
</comment>
<dbReference type="InterPro" id="IPR007115">
    <property type="entry name" value="6-PTP_synth/QueD"/>
</dbReference>
<keyword evidence="8" id="KW-0863">Zinc-finger</keyword>
<feature type="domain" description="E3 ubiquitin-protein ligase listerin HEAT-repeats region" evidence="11">
    <location>
        <begin position="978"/>
        <end position="1162"/>
    </location>
</feature>
<dbReference type="InterPro" id="IPR011989">
    <property type="entry name" value="ARM-like"/>
</dbReference>
<dbReference type="WBParaSite" id="sdigi.contig35.g2474.t1">
    <property type="protein sequence ID" value="sdigi.contig35.g2474.t1"/>
    <property type="gene ID" value="sdigi.contig35.g2474"/>
</dbReference>
<dbReference type="PANTHER" id="PTHR12389:SF0">
    <property type="entry name" value="E3 UBIQUITIN-PROTEIN LIGASE LISTERIN"/>
    <property type="match status" value="1"/>
</dbReference>
<dbReference type="SUPFAM" id="SSF48371">
    <property type="entry name" value="ARM repeat"/>
    <property type="match status" value="2"/>
</dbReference>
<accession>A0A915PRK9</accession>
<comment type="function">
    <text evidence="8">E3 ubiquitin-protein ligase. Component of the ribosome quality control complex (RQC), a ribosome-associated complex that mediates ubiquitination and extraction of incompletely synthesized nascent chains for proteasomal degradation.</text>
</comment>
<comment type="pathway">
    <text evidence="2">Cofactor biosynthesis; tetrahydrobiopterin biosynthesis; tetrahydrobiopterin from 7,8-dihydroneopterin triphosphate: step 1/3.</text>
</comment>
<dbReference type="Pfam" id="PF23009">
    <property type="entry name" value="UBC_like"/>
    <property type="match status" value="1"/>
</dbReference>
<evidence type="ECO:0000259" key="9">
    <source>
        <dbReference type="Pfam" id="PF22958"/>
    </source>
</evidence>
<evidence type="ECO:0000256" key="4">
    <source>
        <dbReference type="ARBA" id="ARBA00022723"/>
    </source>
</evidence>
<dbReference type="Pfam" id="PF01242">
    <property type="entry name" value="PTPS"/>
    <property type="match status" value="1"/>
</dbReference>
<name>A0A915PRK9_9BILA</name>
<dbReference type="InterPro" id="IPR022469">
    <property type="entry name" value="PTPS_His_AS"/>
</dbReference>
<dbReference type="GO" id="GO:0005829">
    <property type="term" value="C:cytosol"/>
    <property type="evidence" value="ECO:0007669"/>
    <property type="project" value="UniProtKB-UniRule"/>
</dbReference>
<dbReference type="InterPro" id="IPR016024">
    <property type="entry name" value="ARM-type_fold"/>
</dbReference>
<keyword evidence="7" id="KW-0456">Lyase</keyword>
<dbReference type="GO" id="GO:1990112">
    <property type="term" value="C:RQC complex"/>
    <property type="evidence" value="ECO:0007669"/>
    <property type="project" value="UniProtKB-UniRule"/>
</dbReference>
<dbReference type="GO" id="GO:0043023">
    <property type="term" value="F:ribosomal large subunit binding"/>
    <property type="evidence" value="ECO:0007669"/>
    <property type="project" value="TreeGrafter"/>
</dbReference>
<evidence type="ECO:0000313" key="12">
    <source>
        <dbReference type="Proteomes" id="UP000887581"/>
    </source>
</evidence>
<feature type="domain" description="E3 ubiquitin-protein ligase listerin ubiquitin conjugating" evidence="10">
    <location>
        <begin position="1345"/>
        <end position="1428"/>
    </location>
</feature>
<keyword evidence="8" id="KW-0808">Transferase</keyword>
<keyword evidence="6" id="KW-0783">Tetrahydrobiopterin biosynthesis</keyword>
<proteinExistence type="inferred from homology"/>
<dbReference type="InterPro" id="IPR039795">
    <property type="entry name" value="LTN1/Rkr1"/>
</dbReference>
<evidence type="ECO:0000256" key="3">
    <source>
        <dbReference type="ARBA" id="ARBA00009164"/>
    </source>
</evidence>
<keyword evidence="12" id="KW-1185">Reference proteome</keyword>
<comment type="cofactor">
    <cofactor evidence="1">
        <name>Zn(2+)</name>
        <dbReference type="ChEBI" id="CHEBI:29105"/>
    </cofactor>
</comment>
<dbReference type="GO" id="GO:0072344">
    <property type="term" value="P:rescue of stalled ribosome"/>
    <property type="evidence" value="ECO:0007669"/>
    <property type="project" value="UniProtKB-UniRule"/>
</dbReference>
<evidence type="ECO:0000256" key="1">
    <source>
        <dbReference type="ARBA" id="ARBA00001947"/>
    </source>
</evidence>
<sequence length="1598" mass="181862">MVRISSESHQEAVSKNESRRVKQSCLPPVSFTVLYLQRKRLLCSRTAHEAGETASSARAAELLTNSGHTVQIITFGDCERFTSTSLENYDADEDLHDAELQIALRKTFKKDSLTREKGLKELRRLIDGTTMDDCRKSFKHFVTLFPKLSFDGIVAVRYNVVRVLGAYIKKLQKYTEPYLIKVLSYVMFLMHDSYTQVVNESKSMLTDCFPNEKYAIVIEKCKEPVCELSLRLITGTHSLMNKNEGEETAEQRQTRLVSQGLQCLQWIFSDSLDEQLRKRIFEIFSSSSLKRLLSLSGQVASGIFILASSVTTVSDGWEAILNSTIPTTALARLDDPDRSVCRASAHFILQLAKSKKLFDVLDIDKAVLRRTLSLVSRKKNHWNHISASLVPLLKAILEEKTESDGRLLLMTAMNAFFDGMPWKLSFPSIAWVDTFVEFTEFAIWWTISRCADDLDVVVDEFVPKVWTAMKCTLKWGDKSLVRKIVHLPGRIISKCTNYPETASRVRCQIEEHLLNELPSTEELIEELFCDGYEPISSTFLEQLLRNISVSQKLTSALLEKCSDNVLEDINSRLNLCQAISSKINWDDTEDTALLMLKLLIKFATMFGNEITEFYKLNDELSSIRFLTAFGLLDTGKYSAINFVSDEVVLIKAMQFCVDHIDVKRWGVLVDVVGSFPCFQAALQQVLIENRYRVDQQLLTTLLSKQGQKISENLRSKLVDLVIKHLFETEASSETINETVKMMASWGVNLKSVAQIITNKLSAADLQFDYCVTEIATTIATLLPSSSAADFVINYSDLIDKFAALDEKYGLEIMENQECLASSSAVKSLFSGKMRNDSTLLPHLNYAVFIINYLDVVAKDNIECTTSFLYAVAVSSLAFINTIISEDLVDTSTVLNSLVNRVILGNEELRDNLLSECTSLIGKGSGSLCLFLALRRLIDGLSLERIETLFKDFAKTLDPFRLEFCCAALRFQGAVCDDYCNPPSSMKQWTGRFELMSSLRESVNPLQLLVQFMTEGRSVLEEYVFTYSCENEESEERNVFNCALLRFLTHCCAHLKEMDTAMRDFLCCALITSLESANALWGNCESQSYMLFSEMSIRLFNECSQIIKNTGEDVMLAHFRQEWLDFFCSAAQNILLVWFLGLVSYQESLSAALQNALCLSVNYITDEFIRTASLPPIFDVELDFSNYDEHLQSIVIPLQTLIKSSSPNVQIASLKLLKFITGDMLKIQNKRDEENDLEDEKLPSSYEKYLPVPFTRILDDPDDLSCILSPQLLIWDAFIDSLNQFELLEKVAYYNAMGPYMDRVMPHLFGLLPHSANIKYVTKSISPLIWKAECNLFASHKMPNKLKVRLLRAARQIVAEYDLEDSVMTLTIEYPTDYPLSVPLIEDERAIVSRETRRKWLLQLTMFLTHQNGSIVDAVLMWAGNIERHMEGAEDCTICMMTVHSRTYQLPRVRCKQYGLANSMGLVELTRREIFSASHRLQNTLLNDAENRQLYGKCNNLNGHGHNYVWEVTLRGPVDPKTGMVYNLADLKKEMESVMDVVDHKNLDKDVNYFEDRVSTTENLVVYLWNELKSKIRNPELLFKMVLHETEKNSVTYHG</sequence>
<dbReference type="GO" id="GO:0061630">
    <property type="term" value="F:ubiquitin protein ligase activity"/>
    <property type="evidence" value="ECO:0007669"/>
    <property type="project" value="UniProtKB-UniRule"/>
</dbReference>
<keyword evidence="5 8" id="KW-0862">Zinc</keyword>
<dbReference type="GO" id="GO:1990116">
    <property type="term" value="P:ribosome-associated ubiquitin-dependent protein catabolic process"/>
    <property type="evidence" value="ECO:0007669"/>
    <property type="project" value="UniProtKB-UniRule"/>
</dbReference>
<dbReference type="Pfam" id="PF24618">
    <property type="entry name" value="LTN1_E3_ligase_5th"/>
    <property type="match status" value="1"/>
</dbReference>
<comment type="pathway">
    <text evidence="8">Protein modification; protein ubiquitination.</text>
</comment>
<evidence type="ECO:0000256" key="7">
    <source>
        <dbReference type="ARBA" id="ARBA00023239"/>
    </source>
</evidence>
<comment type="similarity">
    <text evidence="3">Belongs to the PTPS family.</text>
</comment>
<dbReference type="PANTHER" id="PTHR12389">
    <property type="entry name" value="ZINC FINGER PROTEIN 294"/>
    <property type="match status" value="1"/>
</dbReference>
<evidence type="ECO:0000256" key="8">
    <source>
        <dbReference type="RuleBase" id="RU367090"/>
    </source>
</evidence>
<dbReference type="EC" id="2.3.2.27" evidence="8"/>
<evidence type="ECO:0000313" key="13">
    <source>
        <dbReference type="WBParaSite" id="sdigi.contig35.g2474.t1"/>
    </source>
</evidence>
<keyword evidence="4 8" id="KW-0479">Metal-binding</keyword>
<dbReference type="Proteomes" id="UP000887581">
    <property type="component" value="Unplaced"/>
</dbReference>
<evidence type="ECO:0000259" key="10">
    <source>
        <dbReference type="Pfam" id="PF23009"/>
    </source>
</evidence>
<evidence type="ECO:0000256" key="6">
    <source>
        <dbReference type="ARBA" id="ARBA00023007"/>
    </source>
</evidence>
<evidence type="ECO:0000259" key="11">
    <source>
        <dbReference type="Pfam" id="PF24618"/>
    </source>
</evidence>
<dbReference type="InterPro" id="IPR054478">
    <property type="entry name" value="LTN1_UBC"/>
</dbReference>
<protein>
    <recommendedName>
        <fullName evidence="8">E3 ubiquitin-protein ligase listerin</fullName>
        <ecNumber evidence="8">2.3.2.27</ecNumber>
    </recommendedName>
    <alternativeName>
        <fullName evidence="8">RING-type E3 ubiquitin transferase listerin</fullName>
    </alternativeName>
</protein>
<dbReference type="FunFam" id="3.30.479.10:FF:000003">
    <property type="entry name" value="6-pyruvoyl tetrahydrobiopterin synthase"/>
    <property type="match status" value="1"/>
</dbReference>
<dbReference type="PROSITE" id="PS00987">
    <property type="entry name" value="PTPS_1"/>
    <property type="match status" value="1"/>
</dbReference>
<dbReference type="SUPFAM" id="SSF55620">
    <property type="entry name" value="Tetrahydrobiopterin biosynthesis enzymes-like"/>
    <property type="match status" value="1"/>
</dbReference>
<keyword evidence="8" id="KW-0833">Ubl conjugation pathway</keyword>
<evidence type="ECO:0000256" key="5">
    <source>
        <dbReference type="ARBA" id="ARBA00022833"/>
    </source>
</evidence>
<reference evidence="13" key="1">
    <citation type="submission" date="2022-11" db="UniProtKB">
        <authorList>
            <consortium name="WormBaseParasite"/>
        </authorList>
    </citation>
    <scope>IDENTIFICATION</scope>
</reference>
<dbReference type="InterPro" id="IPR054476">
    <property type="entry name" value="Ltn1_N"/>
</dbReference>
<dbReference type="InterPro" id="IPR056241">
    <property type="entry name" value="LTN1_HEAT_5th"/>
</dbReference>
<dbReference type="Pfam" id="PF22958">
    <property type="entry name" value="Ltn1_1st"/>
    <property type="match status" value="1"/>
</dbReference>
<dbReference type="Gene3D" id="1.25.10.10">
    <property type="entry name" value="Leucine-rich Repeat Variant"/>
    <property type="match status" value="1"/>
</dbReference>
<dbReference type="PROSITE" id="PS00988">
    <property type="entry name" value="PTPS_2"/>
    <property type="match status" value="1"/>
</dbReference>
<organism evidence="12 13">
    <name type="scientific">Setaria digitata</name>
    <dbReference type="NCBI Taxonomy" id="48799"/>
    <lineage>
        <taxon>Eukaryota</taxon>
        <taxon>Metazoa</taxon>
        <taxon>Ecdysozoa</taxon>
        <taxon>Nematoda</taxon>
        <taxon>Chromadorea</taxon>
        <taxon>Rhabditida</taxon>
        <taxon>Spirurina</taxon>
        <taxon>Spiruromorpha</taxon>
        <taxon>Filarioidea</taxon>
        <taxon>Setariidae</taxon>
        <taxon>Setaria</taxon>
    </lineage>
</organism>
<dbReference type="GO" id="GO:0006729">
    <property type="term" value="P:tetrahydrobiopterin biosynthetic process"/>
    <property type="evidence" value="ECO:0007669"/>
    <property type="project" value="UniProtKB-KW"/>
</dbReference>
<comment type="catalytic activity">
    <reaction evidence="8">
        <text>S-ubiquitinyl-[E2 ubiquitin-conjugating enzyme]-L-cysteine + [acceptor protein]-L-lysine = [E2 ubiquitin-conjugating enzyme]-L-cysteine + N(6)-ubiquitinyl-[acceptor protein]-L-lysine.</text>
        <dbReference type="EC" id="2.3.2.27"/>
    </reaction>
</comment>
<dbReference type="InterPro" id="IPR038418">
    <property type="entry name" value="6-PTP_synth/QueD_sf"/>
</dbReference>
<dbReference type="Gene3D" id="3.30.479.10">
    <property type="entry name" value="6-pyruvoyl tetrahydropterin synthase/QueD"/>
    <property type="match status" value="1"/>
</dbReference>
<feature type="domain" description="E3 ubiquitin-protein ligase listerin N-terminal" evidence="9">
    <location>
        <begin position="97"/>
        <end position="395"/>
    </location>
</feature>
<dbReference type="GO" id="GO:0008270">
    <property type="term" value="F:zinc ion binding"/>
    <property type="evidence" value="ECO:0007669"/>
    <property type="project" value="UniProtKB-KW"/>
</dbReference>
<dbReference type="InterPro" id="IPR022470">
    <property type="entry name" value="PTPS_Cys_AS"/>
</dbReference>
<comment type="subunit">
    <text evidence="8">Component of the ribosome quality control complex (RQC).</text>
</comment>
<evidence type="ECO:0000256" key="2">
    <source>
        <dbReference type="ARBA" id="ARBA00005126"/>
    </source>
</evidence>